<dbReference type="RefSeq" id="WP_013995916.1">
    <property type="nucleotide sequence ID" value="NC_015844.1"/>
</dbReference>
<organism evidence="1 2">
    <name type="scientific">Zobellia galactanivorans (strain DSM 12802 / CCUG 47099 / CIP 106680 / NCIMB 13871 / Dsij)</name>
    <dbReference type="NCBI Taxonomy" id="63186"/>
    <lineage>
        <taxon>Bacteria</taxon>
        <taxon>Pseudomonadati</taxon>
        <taxon>Bacteroidota</taxon>
        <taxon>Flavobacteriia</taxon>
        <taxon>Flavobacteriales</taxon>
        <taxon>Flavobacteriaceae</taxon>
        <taxon>Zobellia</taxon>
    </lineage>
</organism>
<proteinExistence type="predicted"/>
<keyword evidence="2" id="KW-1185">Reference proteome</keyword>
<dbReference type="EMBL" id="FP476056">
    <property type="protein sequence ID" value="CAZ98729.1"/>
    <property type="molecule type" value="Genomic_DNA"/>
</dbReference>
<name>G0L6X9_ZOBGA</name>
<gene>
    <name evidence="1" type="ordered locus">zobellia_4594</name>
</gene>
<dbReference type="AlphaFoldDB" id="G0L6X9"/>
<protein>
    <submittedName>
        <fullName evidence="1">Uncharacterized protein</fullName>
    </submittedName>
</protein>
<reference evidence="1 2" key="2">
    <citation type="journal article" date="2012" name="Environ. Microbiol.">
        <title>Characterization of the first alginolytic operons in a marine bacterium: from their emergence in marine Flavobacteriia to their independent transfers to marine Proteobacteria and human gut Bacteroides.</title>
        <authorList>
            <person name="Thomas F."/>
            <person name="Barbeyron T."/>
            <person name="Tonon T."/>
            <person name="Genicot S."/>
            <person name="Czjzek M."/>
            <person name="Michel G."/>
        </authorList>
    </citation>
    <scope>NUCLEOTIDE SEQUENCE [LARGE SCALE GENOMIC DNA]</scope>
    <source>
        <strain evidence="2">DSM 12802 / CCUG 47099 / CIP 106680 / NCIMB 13871 / Dsij</strain>
    </source>
</reference>
<dbReference type="HOGENOM" id="CLU_1570065_0_0_10"/>
<dbReference type="Proteomes" id="UP000008898">
    <property type="component" value="Chromosome"/>
</dbReference>
<dbReference type="OrthoDB" id="7889003at2"/>
<sequence>MKDTAIVHYAREPFDKDSGAIYGLYIYHEGNLKSFCSNGSEKGELSAIDDYAYYIDKLIGKGTKIVHWGQDRVDFGWQHIAFRYEELYRHTPDFYLYYGENEFNLAWELLKKFGFNYAAHPRLNSLAEMNGWTKYNSTKDPSILFDHRRTELIVKIYKAFISNTLKTNEK</sequence>
<reference evidence="2" key="1">
    <citation type="submission" date="2009-07" db="EMBL/GenBank/DDBJ databases">
        <title>Complete genome sequence of Zobellia galactanivorans Dsij.</title>
        <authorList>
            <consortium name="Genoscope - CEA"/>
        </authorList>
    </citation>
    <scope>NUCLEOTIDE SEQUENCE [LARGE SCALE GENOMIC DNA]</scope>
    <source>
        <strain evidence="2">DSM 12802 / CCUG 47099 / CIP 106680 / NCIMB 13871 / Dsij</strain>
    </source>
</reference>
<accession>G0L6X9</accession>
<dbReference type="KEGG" id="zga:ZOBELLIA_4594"/>
<evidence type="ECO:0000313" key="1">
    <source>
        <dbReference type="EMBL" id="CAZ98729.1"/>
    </source>
</evidence>
<dbReference type="STRING" id="63186.ZOBELLIA_4594"/>
<evidence type="ECO:0000313" key="2">
    <source>
        <dbReference type="Proteomes" id="UP000008898"/>
    </source>
</evidence>